<dbReference type="EMBL" id="MU827356">
    <property type="protein sequence ID" value="KAJ7351776.1"/>
    <property type="molecule type" value="Genomic_DNA"/>
</dbReference>
<dbReference type="Pfam" id="PF08357">
    <property type="entry name" value="SEFIR"/>
    <property type="match status" value="1"/>
</dbReference>
<reference evidence="3" key="1">
    <citation type="submission" date="2023-01" db="EMBL/GenBank/DDBJ databases">
        <title>Genome assembly of the deep-sea coral Lophelia pertusa.</title>
        <authorList>
            <person name="Herrera S."/>
            <person name="Cordes E."/>
        </authorList>
    </citation>
    <scope>NUCLEOTIDE SEQUENCE</scope>
    <source>
        <strain evidence="3">USNM1676648</strain>
        <tissue evidence="3">Polyp</tissue>
    </source>
</reference>
<gene>
    <name evidence="3" type="ORF">OS493_035720</name>
</gene>
<feature type="region of interest" description="Disordered" evidence="1">
    <location>
        <begin position="1"/>
        <end position="57"/>
    </location>
</feature>
<accession>A0A9W9YIC8</accession>
<feature type="compositionally biased region" description="Polar residues" evidence="1">
    <location>
        <begin position="28"/>
        <end position="37"/>
    </location>
</feature>
<evidence type="ECO:0000313" key="4">
    <source>
        <dbReference type="Proteomes" id="UP001163046"/>
    </source>
</evidence>
<dbReference type="Gene3D" id="3.40.50.11530">
    <property type="match status" value="1"/>
</dbReference>
<dbReference type="Proteomes" id="UP001163046">
    <property type="component" value="Unassembled WGS sequence"/>
</dbReference>
<keyword evidence="4" id="KW-1185">Reference proteome</keyword>
<evidence type="ECO:0000313" key="3">
    <source>
        <dbReference type="EMBL" id="KAJ7351776.1"/>
    </source>
</evidence>
<organism evidence="3 4">
    <name type="scientific">Desmophyllum pertusum</name>
    <dbReference type="NCBI Taxonomy" id="174260"/>
    <lineage>
        <taxon>Eukaryota</taxon>
        <taxon>Metazoa</taxon>
        <taxon>Cnidaria</taxon>
        <taxon>Anthozoa</taxon>
        <taxon>Hexacorallia</taxon>
        <taxon>Scleractinia</taxon>
        <taxon>Caryophylliina</taxon>
        <taxon>Caryophylliidae</taxon>
        <taxon>Desmophyllum</taxon>
    </lineage>
</organism>
<dbReference type="PROSITE" id="PS51534">
    <property type="entry name" value="SEFIR"/>
    <property type="match status" value="1"/>
</dbReference>
<feature type="domain" description="SEFIR" evidence="2">
    <location>
        <begin position="61"/>
        <end position="211"/>
    </location>
</feature>
<dbReference type="AlphaFoldDB" id="A0A9W9YIC8"/>
<dbReference type="InterPro" id="IPR013568">
    <property type="entry name" value="SEFIR_dom"/>
</dbReference>
<sequence>MDSYSEPAQKPHENLSPLKVTEARRLSLTDSLSSGENVASPVSPGYESGYMSSEGPSGNSGKTISIIHCSDLEGKAFQEKVFDLYDQFSRTLGYKCHLDKLEIVKVAENKFRYAVKSVQQSDFVFICISPELKRIFDSSLEEISDSLEGDEECMLRLESDLILADLASNASNRKGKFMTILLKGSSKSDVPYFLNLYMKYHWPKDEQKIVRMIKGLPEIVPVPVGNVKTDPPSLVVKPAKTELTLQGLLECV</sequence>
<evidence type="ECO:0000256" key="1">
    <source>
        <dbReference type="SAM" id="MobiDB-lite"/>
    </source>
</evidence>
<name>A0A9W9YIC8_9CNID</name>
<comment type="caution">
    <text evidence="3">The sequence shown here is derived from an EMBL/GenBank/DDBJ whole genome shotgun (WGS) entry which is preliminary data.</text>
</comment>
<evidence type="ECO:0000259" key="2">
    <source>
        <dbReference type="PROSITE" id="PS51534"/>
    </source>
</evidence>
<protein>
    <recommendedName>
        <fullName evidence="2">SEFIR domain-containing protein</fullName>
    </recommendedName>
</protein>
<proteinExistence type="predicted"/>
<dbReference type="OrthoDB" id="5982744at2759"/>